<proteinExistence type="predicted"/>
<feature type="compositionally biased region" description="Polar residues" evidence="1">
    <location>
        <begin position="76"/>
        <end position="94"/>
    </location>
</feature>
<evidence type="ECO:0000313" key="2">
    <source>
        <dbReference type="EMBL" id="KFA68523.1"/>
    </source>
</evidence>
<dbReference type="OMA" id="GRMAQTP"/>
<protein>
    <submittedName>
        <fullName evidence="2">Uncharacterized protein</fullName>
    </submittedName>
</protein>
<sequence>MATASPGSEAFPNGLTWQVITPQRARAALLRRSIAALERPISAPPRRQPHPAQTPSSPTNRRSQTAADTEEAQHAISITQPTQTSQEEGHTTSITESANRLAQEITETHNTKLIVFRAFCAAFEETANQFITKPEHDLAQHLSTTFLDFWSQALSPIKSAPAPTYC</sequence>
<dbReference type="InParanoid" id="A0A084QX38"/>
<feature type="compositionally biased region" description="Polar residues" evidence="1">
    <location>
        <begin position="51"/>
        <end position="67"/>
    </location>
</feature>
<feature type="region of interest" description="Disordered" evidence="1">
    <location>
        <begin position="38"/>
        <end position="94"/>
    </location>
</feature>
<dbReference type="AlphaFoldDB" id="A0A084QX38"/>
<keyword evidence="3" id="KW-1185">Reference proteome</keyword>
<dbReference type="STRING" id="1283841.A0A084QX38"/>
<organism evidence="2 3">
    <name type="scientific">Stachybotrys chlorohalonatus (strain IBT 40285)</name>
    <dbReference type="NCBI Taxonomy" id="1283841"/>
    <lineage>
        <taxon>Eukaryota</taxon>
        <taxon>Fungi</taxon>
        <taxon>Dikarya</taxon>
        <taxon>Ascomycota</taxon>
        <taxon>Pezizomycotina</taxon>
        <taxon>Sordariomycetes</taxon>
        <taxon>Hypocreomycetidae</taxon>
        <taxon>Hypocreales</taxon>
        <taxon>Stachybotryaceae</taxon>
        <taxon>Stachybotrys</taxon>
    </lineage>
</organism>
<evidence type="ECO:0000313" key="3">
    <source>
        <dbReference type="Proteomes" id="UP000028524"/>
    </source>
</evidence>
<dbReference type="HOGENOM" id="CLU_000680_11_4_1"/>
<reference evidence="2 3" key="1">
    <citation type="journal article" date="2014" name="BMC Genomics">
        <title>Comparative genome sequencing reveals chemotype-specific gene clusters in the toxigenic black mold Stachybotrys.</title>
        <authorList>
            <person name="Semeiks J."/>
            <person name="Borek D."/>
            <person name="Otwinowski Z."/>
            <person name="Grishin N.V."/>
        </authorList>
    </citation>
    <scope>NUCLEOTIDE SEQUENCE [LARGE SCALE GENOMIC DNA]</scope>
    <source>
        <strain evidence="2 3">IBT 40285</strain>
    </source>
</reference>
<accession>A0A084QX38</accession>
<dbReference type="OrthoDB" id="5151118at2759"/>
<name>A0A084QX38_STAC4</name>
<dbReference type="EMBL" id="KL659829">
    <property type="protein sequence ID" value="KFA68523.1"/>
    <property type="molecule type" value="Genomic_DNA"/>
</dbReference>
<dbReference type="Proteomes" id="UP000028524">
    <property type="component" value="Unassembled WGS sequence"/>
</dbReference>
<gene>
    <name evidence="2" type="ORF">S40285_09531</name>
</gene>
<evidence type="ECO:0000256" key="1">
    <source>
        <dbReference type="SAM" id="MobiDB-lite"/>
    </source>
</evidence>